<gene>
    <name evidence="1" type="ORF">NCTC10184_00525</name>
</gene>
<evidence type="ECO:0000313" key="1">
    <source>
        <dbReference type="EMBL" id="VEU78285.1"/>
    </source>
</evidence>
<dbReference type="NCBIfam" id="NF045836">
    <property type="entry name" value="MMB_0454_fam"/>
    <property type="match status" value="1"/>
</dbReference>
<keyword evidence="2" id="KW-1185">Reference proteome</keyword>
<evidence type="ECO:0000313" key="2">
    <source>
        <dbReference type="Proteomes" id="UP000290876"/>
    </source>
</evidence>
<dbReference type="KEGG" id="mcob:NCTC10184_00525"/>
<dbReference type="InterPro" id="IPR054781">
    <property type="entry name" value="Asp23-rel"/>
</dbReference>
<name>A0A449BAR0_9BACT</name>
<proteinExistence type="predicted"/>
<dbReference type="AlphaFoldDB" id="A0A449BAR0"/>
<dbReference type="OrthoDB" id="399374at2"/>
<sequence>MSYVTVNYSIKQAYTVVESTFYQFLDQLVADLPVVELVGKPEILYSKNNDNAGFVIDLKIKRGQNLANTLNEFTNEFYKRFYSLLEMKPLALKICFCGYFD</sequence>
<dbReference type="Proteomes" id="UP000290876">
    <property type="component" value="Chromosome"/>
</dbReference>
<dbReference type="RefSeq" id="WP_129623120.1">
    <property type="nucleotide sequence ID" value="NZ_LR215043.1"/>
</dbReference>
<dbReference type="EMBL" id="LR215043">
    <property type="protein sequence ID" value="VEU78285.1"/>
    <property type="molecule type" value="Genomic_DNA"/>
</dbReference>
<protein>
    <submittedName>
        <fullName evidence="1">Uncharacterized protein</fullName>
    </submittedName>
</protein>
<reference evidence="1 2" key="1">
    <citation type="submission" date="2019-01" db="EMBL/GenBank/DDBJ databases">
        <authorList>
            <consortium name="Pathogen Informatics"/>
        </authorList>
    </citation>
    <scope>NUCLEOTIDE SEQUENCE [LARGE SCALE GENOMIC DNA]</scope>
    <source>
        <strain evidence="1 2">NCTC10184</strain>
    </source>
</reference>
<organism evidence="1 2">
    <name type="scientific">Mycoplasmopsis columbinasalis</name>
    <dbReference type="NCBI Taxonomy" id="114880"/>
    <lineage>
        <taxon>Bacteria</taxon>
        <taxon>Bacillati</taxon>
        <taxon>Mycoplasmatota</taxon>
        <taxon>Mycoplasmoidales</taxon>
        <taxon>Metamycoplasmataceae</taxon>
        <taxon>Mycoplasmopsis</taxon>
    </lineage>
</organism>
<accession>A0A449BAR0</accession>